<dbReference type="PROSITE" id="PS51257">
    <property type="entry name" value="PROKAR_LIPOPROTEIN"/>
    <property type="match status" value="1"/>
</dbReference>
<sequence>MKKLVMLLLSMVALSGCSMRVADLTVASTKNMNLNSNGFIIGKRVTGIDRVPIIILPIGYPNVKEATDRAIETDKCAVGLTDVVVDENGFYLLFGFDGFNVKGNLIIDKNLPGCENRMPETELLASK</sequence>
<dbReference type="RefSeq" id="WP_166718899.1">
    <property type="nucleotide sequence ID" value="NZ_VWXC01000001.1"/>
</dbReference>
<evidence type="ECO:0000313" key="3">
    <source>
        <dbReference type="Proteomes" id="UP001515780"/>
    </source>
</evidence>
<keyword evidence="3" id="KW-1185">Reference proteome</keyword>
<accession>A0ABX0RJP6</accession>
<comment type="caution">
    <text evidence="2">The sequence shown here is derived from an EMBL/GenBank/DDBJ whole genome shotgun (WGS) entry which is preliminary data.</text>
</comment>
<feature type="chain" id="PRO_5045932120" description="Lipoprotein" evidence="1">
    <location>
        <begin position="23"/>
        <end position="127"/>
    </location>
</feature>
<proteinExistence type="predicted"/>
<reference evidence="2 3" key="1">
    <citation type="journal article" date="2019" name="bioRxiv">
        <title>Bacteria contribute to plant secondary compound degradation in a generalist herbivore system.</title>
        <authorList>
            <person name="Francoeur C.B."/>
            <person name="Khadempour L."/>
            <person name="Moreira-Soto R.D."/>
            <person name="Gotting K."/>
            <person name="Book A.J."/>
            <person name="Pinto-Tomas A.A."/>
            <person name="Keefover-Ring K."/>
            <person name="Currie C.R."/>
        </authorList>
    </citation>
    <scope>NUCLEOTIDE SEQUENCE [LARGE SCALE GENOMIC DNA]</scope>
    <source>
        <strain evidence="2">Al-1710</strain>
    </source>
</reference>
<organism evidence="2 3">
    <name type="scientific">Candidatus Pantoea communis</name>
    <dbReference type="NCBI Taxonomy" id="2608354"/>
    <lineage>
        <taxon>Bacteria</taxon>
        <taxon>Pseudomonadati</taxon>
        <taxon>Pseudomonadota</taxon>
        <taxon>Gammaproteobacteria</taxon>
        <taxon>Enterobacterales</taxon>
        <taxon>Erwiniaceae</taxon>
        <taxon>Pantoea</taxon>
    </lineage>
</organism>
<evidence type="ECO:0008006" key="4">
    <source>
        <dbReference type="Google" id="ProtNLM"/>
    </source>
</evidence>
<evidence type="ECO:0000313" key="2">
    <source>
        <dbReference type="EMBL" id="NIG17263.1"/>
    </source>
</evidence>
<feature type="signal peptide" evidence="1">
    <location>
        <begin position="1"/>
        <end position="22"/>
    </location>
</feature>
<keyword evidence="1" id="KW-0732">Signal</keyword>
<name>A0ABX0RJP6_9GAMM</name>
<evidence type="ECO:0000256" key="1">
    <source>
        <dbReference type="SAM" id="SignalP"/>
    </source>
</evidence>
<gene>
    <name evidence="2" type="ORF">F3J37_01050</name>
</gene>
<protein>
    <recommendedName>
        <fullName evidence="4">Lipoprotein</fullName>
    </recommendedName>
</protein>
<dbReference type="Proteomes" id="UP001515780">
    <property type="component" value="Unassembled WGS sequence"/>
</dbReference>
<dbReference type="EMBL" id="VWXC01000001">
    <property type="protein sequence ID" value="NIG17263.1"/>
    <property type="molecule type" value="Genomic_DNA"/>
</dbReference>